<evidence type="ECO:0000313" key="8">
    <source>
        <dbReference type="EMBL" id="MBY5957495.1"/>
    </source>
</evidence>
<feature type="active site" description="Proton donor" evidence="7">
    <location>
        <position position="94"/>
    </location>
</feature>
<dbReference type="InterPro" id="IPR034964">
    <property type="entry name" value="LS"/>
</dbReference>
<dbReference type="Gene3D" id="3.40.50.960">
    <property type="entry name" value="Lumazine/riboflavin synthase"/>
    <property type="match status" value="1"/>
</dbReference>
<dbReference type="SUPFAM" id="SSF52121">
    <property type="entry name" value="Lumazine synthase"/>
    <property type="match status" value="1"/>
</dbReference>
<evidence type="ECO:0000313" key="9">
    <source>
        <dbReference type="Proteomes" id="UP000753961"/>
    </source>
</evidence>
<evidence type="ECO:0000256" key="5">
    <source>
        <dbReference type="ARBA" id="ARBA00022679"/>
    </source>
</evidence>
<comment type="caution">
    <text evidence="8">The sequence shown here is derived from an EMBL/GenBank/DDBJ whole genome shotgun (WGS) entry which is preliminary data.</text>
</comment>
<feature type="binding site" evidence="7">
    <location>
        <position position="28"/>
    </location>
    <ligand>
        <name>5-amino-6-(D-ribitylamino)uracil</name>
        <dbReference type="ChEBI" id="CHEBI:15934"/>
    </ligand>
</feature>
<evidence type="ECO:0000256" key="7">
    <source>
        <dbReference type="HAMAP-Rule" id="MF_00178"/>
    </source>
</evidence>
<evidence type="ECO:0000256" key="1">
    <source>
        <dbReference type="ARBA" id="ARBA00004917"/>
    </source>
</evidence>
<name>A0A953L8B0_9BACT</name>
<accession>A0A953L8B0</accession>
<dbReference type="AlphaFoldDB" id="A0A953L8B0"/>
<feature type="binding site" evidence="7">
    <location>
        <position position="119"/>
    </location>
    <ligand>
        <name>5-amino-6-(D-ribitylamino)uracil</name>
        <dbReference type="ChEBI" id="CHEBI:15934"/>
    </ligand>
</feature>
<feature type="binding site" evidence="7">
    <location>
        <position position="133"/>
    </location>
    <ligand>
        <name>(2S)-2-hydroxy-3-oxobutyl phosphate</name>
        <dbReference type="ChEBI" id="CHEBI:58830"/>
    </ligand>
</feature>
<comment type="similarity">
    <text evidence="2 7">Belongs to the DMRL synthase family.</text>
</comment>
<dbReference type="InterPro" id="IPR002180">
    <property type="entry name" value="LS/RS"/>
</dbReference>
<dbReference type="PANTHER" id="PTHR21058">
    <property type="entry name" value="6,7-DIMETHYL-8-RIBITYLLUMAZINE SYNTHASE DMRL SYNTHASE LUMAZINE SYNTHASE"/>
    <property type="match status" value="1"/>
</dbReference>
<comment type="pathway">
    <text evidence="1 7">Cofactor biosynthesis; riboflavin biosynthesis; riboflavin from 2-hydroxy-3-oxobutyl phosphate and 5-amino-6-(D-ribitylamino)uracil: step 1/2.</text>
</comment>
<reference evidence="8" key="1">
    <citation type="submission" date="2021-06" db="EMBL/GenBank/DDBJ databases">
        <title>44 bacteria genomes isolated from Dapeng, Shenzhen.</title>
        <authorList>
            <person name="Zheng W."/>
            <person name="Yu S."/>
            <person name="Huang Y."/>
        </authorList>
    </citation>
    <scope>NUCLEOTIDE SEQUENCE</scope>
    <source>
        <strain evidence="8">DP5N28-2</strain>
    </source>
</reference>
<evidence type="ECO:0000256" key="2">
    <source>
        <dbReference type="ARBA" id="ARBA00007424"/>
    </source>
</evidence>
<sequence>MSIKGKTNAQIHIDEPEKLKIGIVQSQWNHRITDEMASECKAALMDLSVPEEHIFHELVPGSFELPLGALHLENTIQPDAVICLGCVIKGETDHDVFINQGVTSAIMNLNLRYGKPFVFGVLTVNNEEQAIARSDGSKENKGKESAEVALEMIALEKRLKKKTKQTIGFRSSSK</sequence>
<feature type="binding site" evidence="7">
    <location>
        <begin position="91"/>
        <end position="92"/>
    </location>
    <ligand>
        <name>(2S)-2-hydroxy-3-oxobutyl phosphate</name>
        <dbReference type="ChEBI" id="CHEBI:58830"/>
    </ligand>
</feature>
<dbReference type="NCBIfam" id="TIGR00114">
    <property type="entry name" value="lumazine-synth"/>
    <property type="match status" value="1"/>
</dbReference>
<keyword evidence="4 7" id="KW-0686">Riboflavin biosynthesis</keyword>
<gene>
    <name evidence="7 8" type="primary">ribH</name>
    <name evidence="8" type="ORF">KUV50_05060</name>
</gene>
<feature type="binding site" evidence="7">
    <location>
        <begin position="62"/>
        <end position="64"/>
    </location>
    <ligand>
        <name>5-amino-6-(D-ribitylamino)uracil</name>
        <dbReference type="ChEBI" id="CHEBI:15934"/>
    </ligand>
</feature>
<organism evidence="8 9">
    <name type="scientific">Membranihabitans marinus</name>
    <dbReference type="NCBI Taxonomy" id="1227546"/>
    <lineage>
        <taxon>Bacteria</taxon>
        <taxon>Pseudomonadati</taxon>
        <taxon>Bacteroidota</taxon>
        <taxon>Saprospiria</taxon>
        <taxon>Saprospirales</taxon>
        <taxon>Saprospiraceae</taxon>
        <taxon>Membranihabitans</taxon>
    </lineage>
</organism>
<dbReference type="Pfam" id="PF00885">
    <property type="entry name" value="DMRL_synthase"/>
    <property type="match status" value="1"/>
</dbReference>
<comment type="catalytic activity">
    <reaction evidence="6 7">
        <text>(2S)-2-hydroxy-3-oxobutyl phosphate + 5-amino-6-(D-ribitylamino)uracil = 6,7-dimethyl-8-(1-D-ribityl)lumazine + phosphate + 2 H2O + H(+)</text>
        <dbReference type="Rhea" id="RHEA:26152"/>
        <dbReference type="ChEBI" id="CHEBI:15377"/>
        <dbReference type="ChEBI" id="CHEBI:15378"/>
        <dbReference type="ChEBI" id="CHEBI:15934"/>
        <dbReference type="ChEBI" id="CHEBI:43474"/>
        <dbReference type="ChEBI" id="CHEBI:58201"/>
        <dbReference type="ChEBI" id="CHEBI:58830"/>
        <dbReference type="EC" id="2.5.1.78"/>
    </reaction>
</comment>
<evidence type="ECO:0000256" key="4">
    <source>
        <dbReference type="ARBA" id="ARBA00022619"/>
    </source>
</evidence>
<dbReference type="GO" id="GO:0009231">
    <property type="term" value="P:riboflavin biosynthetic process"/>
    <property type="evidence" value="ECO:0007669"/>
    <property type="project" value="UniProtKB-UniRule"/>
</dbReference>
<evidence type="ECO:0000256" key="3">
    <source>
        <dbReference type="ARBA" id="ARBA00012664"/>
    </source>
</evidence>
<dbReference type="EC" id="2.5.1.78" evidence="3 7"/>
<keyword evidence="5 7" id="KW-0808">Transferase</keyword>
<dbReference type="GO" id="GO:0009349">
    <property type="term" value="C:riboflavin synthase complex"/>
    <property type="evidence" value="ECO:0007669"/>
    <property type="project" value="UniProtKB-UniRule"/>
</dbReference>
<feature type="binding site" evidence="7">
    <location>
        <begin position="86"/>
        <end position="88"/>
    </location>
    <ligand>
        <name>5-amino-6-(D-ribitylamino)uracil</name>
        <dbReference type="ChEBI" id="CHEBI:15934"/>
    </ligand>
</feature>
<dbReference type="InterPro" id="IPR036467">
    <property type="entry name" value="LS/RS_sf"/>
</dbReference>
<comment type="function">
    <text evidence="7">Catalyzes the formation of 6,7-dimethyl-8-ribityllumazine by condensation of 5-amino-6-(D-ribitylamino)uracil with 3,4-dihydroxy-2-butanone 4-phosphate. This is the penultimate step in the biosynthesis of riboflavin.</text>
</comment>
<keyword evidence="9" id="KW-1185">Reference proteome</keyword>
<dbReference type="RefSeq" id="WP_222579016.1">
    <property type="nucleotide sequence ID" value="NZ_JAHVHU010000005.1"/>
</dbReference>
<dbReference type="CDD" id="cd09209">
    <property type="entry name" value="Lumazine_synthase-I"/>
    <property type="match status" value="1"/>
</dbReference>
<protein>
    <recommendedName>
        <fullName evidence="3 7">6,7-dimethyl-8-ribityllumazine synthase</fullName>
        <shortName evidence="7">DMRL synthase</shortName>
        <shortName evidence="7">LS</shortName>
        <shortName evidence="7">Lumazine synthase</shortName>
        <ecNumber evidence="3 7">2.5.1.78</ecNumber>
    </recommendedName>
</protein>
<evidence type="ECO:0000256" key="6">
    <source>
        <dbReference type="ARBA" id="ARBA00048785"/>
    </source>
</evidence>
<proteinExistence type="inferred from homology"/>
<dbReference type="Proteomes" id="UP000753961">
    <property type="component" value="Unassembled WGS sequence"/>
</dbReference>
<dbReference type="EMBL" id="JAHVHU010000005">
    <property type="protein sequence ID" value="MBY5957495.1"/>
    <property type="molecule type" value="Genomic_DNA"/>
</dbReference>
<dbReference type="GO" id="GO:0000906">
    <property type="term" value="F:6,7-dimethyl-8-ribityllumazine synthase activity"/>
    <property type="evidence" value="ECO:0007669"/>
    <property type="project" value="UniProtKB-UniRule"/>
</dbReference>
<dbReference type="HAMAP" id="MF_00178">
    <property type="entry name" value="Lumazine_synth"/>
    <property type="match status" value="1"/>
</dbReference>
<dbReference type="PANTHER" id="PTHR21058:SF0">
    <property type="entry name" value="6,7-DIMETHYL-8-RIBITYLLUMAZINE SYNTHASE"/>
    <property type="match status" value="1"/>
</dbReference>